<dbReference type="EMBL" id="JAACFV010000002">
    <property type="protein sequence ID" value="KAF7514200.1"/>
    <property type="molecule type" value="Genomic_DNA"/>
</dbReference>
<feature type="compositionally biased region" description="Basic residues" evidence="1">
    <location>
        <begin position="439"/>
        <end position="469"/>
    </location>
</feature>
<feature type="compositionally biased region" description="Basic and acidic residues" evidence="1">
    <location>
        <begin position="605"/>
        <end position="615"/>
    </location>
</feature>
<feature type="compositionally biased region" description="Acidic residues" evidence="1">
    <location>
        <begin position="585"/>
        <end position="604"/>
    </location>
</feature>
<feature type="region of interest" description="Disordered" evidence="1">
    <location>
        <begin position="152"/>
        <end position="200"/>
    </location>
</feature>
<evidence type="ECO:0000313" key="3">
    <source>
        <dbReference type="EMBL" id="KAF7514200.1"/>
    </source>
</evidence>
<organism evidence="3 4">
    <name type="scientific">Endocarpon pusillum</name>
    <dbReference type="NCBI Taxonomy" id="364733"/>
    <lineage>
        <taxon>Eukaryota</taxon>
        <taxon>Fungi</taxon>
        <taxon>Dikarya</taxon>
        <taxon>Ascomycota</taxon>
        <taxon>Pezizomycotina</taxon>
        <taxon>Eurotiomycetes</taxon>
        <taxon>Chaetothyriomycetidae</taxon>
        <taxon>Verrucariales</taxon>
        <taxon>Verrucariaceae</taxon>
        <taxon>Endocarpon</taxon>
    </lineage>
</organism>
<dbReference type="OrthoDB" id="5412288at2759"/>
<feature type="compositionally biased region" description="Pro residues" evidence="1">
    <location>
        <begin position="285"/>
        <end position="296"/>
    </location>
</feature>
<feature type="compositionally biased region" description="Acidic residues" evidence="1">
    <location>
        <begin position="419"/>
        <end position="429"/>
    </location>
</feature>
<evidence type="ECO:0000313" key="4">
    <source>
        <dbReference type="Proteomes" id="UP000606974"/>
    </source>
</evidence>
<feature type="region of interest" description="Disordered" evidence="1">
    <location>
        <begin position="399"/>
        <end position="498"/>
    </location>
</feature>
<feature type="domain" description="Rrn9" evidence="2">
    <location>
        <begin position="132"/>
        <end position="207"/>
    </location>
</feature>
<dbReference type="AlphaFoldDB" id="A0A8H7ARL6"/>
<name>A0A8H7ARL6_9EURO</name>
<reference evidence="3" key="1">
    <citation type="submission" date="2020-02" db="EMBL/GenBank/DDBJ databases">
        <authorList>
            <person name="Palmer J.M."/>
        </authorList>
    </citation>
    <scope>NUCLEOTIDE SEQUENCE</scope>
    <source>
        <strain evidence="3">EPUS1.4</strain>
        <tissue evidence="3">Thallus</tissue>
    </source>
</reference>
<protein>
    <recommendedName>
        <fullName evidence="2">Rrn9 domain-containing protein</fullName>
    </recommendedName>
</protein>
<keyword evidence="4" id="KW-1185">Reference proteome</keyword>
<dbReference type="InterPro" id="IPR019622">
    <property type="entry name" value="Rrn9_dom"/>
</dbReference>
<sequence length="785" mass="87440">MSSTAASDDGYPEPEMSHDRFQSAQPIQAPEAISQLSPEQEADAEDAELVKPTTHTTHHDSDSDEYLPPQPSAKRKGKKRVAEYADPPPSSSQHDLATEAETASHDRPNRFHGPPSTWLSWTRSERELVRSLDQERSENLSAHLYVAHKIKQQARSVQRSNVGNGKARTRSTEGVHPEKTETEAEQKPFTPPKVWTAWPMPPEQVPRVFHTTGILDGDDAHTIKGPRDVGSSAELEACLLATVTRVARERWTEREWEWEDNGVEGSEEAAISDQDFAIKNELPHPPRQYPPPPPPNAREIRPKSSTPPPVFFSSQPLPQKSPSPPVSSHPKELLTYLPSSSSSSPSSLTSPPLPPHASLRPVPLADDERARILLLPATRRIISKLDDLLMGLHRARRAYATKPRNPRSSGSETHTQTETEMEMEMEMEMESASSERSKTRSRSRRRRKSATTRTRSSTRRRRRRRRTRFSHGSAEQGASDTDRESLTTRKRKGVVNSRAGQDARLARLGLRDWSGLLGMAALTGWDEHVVFRAGERCAALFEEGMAFRRFYPPGGVGGDQGQQTEKKGGMVEEVLLVGGAGRDVMDEDEDEPEQEQEEADVDVMDTDHDAERDHAPSTAAAAEDTADSSSSASSAAGSAPTTTTPHVSNPTKHNTTNTNPPSFPCPHPPCRHHTKHPFLTRENLSRHLNQQHQFSPWLAEPAAPSAVDAIFCPVTSCARHRHPFSRGNLLYQHVRRVHPELDLARVKEGQKERRRSVSRGRMKRTGRRAAGKGVERGEEEEDCAW</sequence>
<feature type="region of interest" description="Disordered" evidence="1">
    <location>
        <begin position="582"/>
        <end position="669"/>
    </location>
</feature>
<accession>A0A8H7ARL6</accession>
<dbReference type="Proteomes" id="UP000606974">
    <property type="component" value="Unassembled WGS sequence"/>
</dbReference>
<feature type="region of interest" description="Disordered" evidence="1">
    <location>
        <begin position="280"/>
        <end position="362"/>
    </location>
</feature>
<feature type="compositionally biased region" description="Basic residues" evidence="1">
    <location>
        <begin position="752"/>
        <end position="770"/>
    </location>
</feature>
<feature type="region of interest" description="Disordered" evidence="1">
    <location>
        <begin position="747"/>
        <end position="785"/>
    </location>
</feature>
<evidence type="ECO:0000259" key="2">
    <source>
        <dbReference type="Pfam" id="PF10680"/>
    </source>
</evidence>
<feature type="compositionally biased region" description="Basic and acidic residues" evidence="1">
    <location>
        <begin position="170"/>
        <end position="186"/>
    </location>
</feature>
<feature type="compositionally biased region" description="Low complexity" evidence="1">
    <location>
        <begin position="616"/>
        <end position="660"/>
    </location>
</feature>
<gene>
    <name evidence="3" type="ORF">GJ744_004525</name>
</gene>
<feature type="compositionally biased region" description="Low complexity" evidence="1">
    <location>
        <begin position="333"/>
        <end position="350"/>
    </location>
</feature>
<proteinExistence type="predicted"/>
<evidence type="ECO:0000256" key="1">
    <source>
        <dbReference type="SAM" id="MobiDB-lite"/>
    </source>
</evidence>
<feature type="region of interest" description="Disordered" evidence="1">
    <location>
        <begin position="1"/>
        <end position="123"/>
    </location>
</feature>
<dbReference type="Pfam" id="PF10680">
    <property type="entry name" value="RRN9"/>
    <property type="match status" value="1"/>
</dbReference>
<feature type="compositionally biased region" description="Polar residues" evidence="1">
    <location>
        <begin position="153"/>
        <end position="163"/>
    </location>
</feature>
<comment type="caution">
    <text evidence="3">The sequence shown here is derived from an EMBL/GenBank/DDBJ whole genome shotgun (WGS) entry which is preliminary data.</text>
</comment>